<evidence type="ECO:0000313" key="1">
    <source>
        <dbReference type="EMBL" id="MFH4982038.1"/>
    </source>
</evidence>
<keyword evidence="2" id="KW-1185">Reference proteome</keyword>
<dbReference type="EMBL" id="JBGFUD010008370">
    <property type="protein sequence ID" value="MFH4982038.1"/>
    <property type="molecule type" value="Genomic_DNA"/>
</dbReference>
<reference evidence="1 2" key="1">
    <citation type="submission" date="2024-08" db="EMBL/GenBank/DDBJ databases">
        <title>Gnathostoma spinigerum genome.</title>
        <authorList>
            <person name="Gonzalez-Bertolin B."/>
            <person name="Monzon S."/>
            <person name="Zaballos A."/>
            <person name="Jimenez P."/>
            <person name="Dekumyoy P."/>
            <person name="Varona S."/>
            <person name="Cuesta I."/>
            <person name="Sumanam S."/>
            <person name="Adisakwattana P."/>
            <person name="Gasser R.B."/>
            <person name="Hernandez-Gonzalez A."/>
            <person name="Young N.D."/>
            <person name="Perteguer M.J."/>
        </authorList>
    </citation>
    <scope>NUCLEOTIDE SEQUENCE [LARGE SCALE GENOMIC DNA]</scope>
    <source>
        <strain evidence="1">AL3</strain>
        <tissue evidence="1">Liver</tissue>
    </source>
</reference>
<sequence length="80" mass="8910">MELNLSGLSSSMSDFIETAESQFTDINDSLLYAKEQLLSTLHFFGERLPMDGELLEPEIFFSKVGKFCGKLEMALAAVNL</sequence>
<accession>A0ABD6EQA6</accession>
<protein>
    <submittedName>
        <fullName evidence="1">Uncharacterized protein</fullName>
    </submittedName>
</protein>
<gene>
    <name evidence="1" type="ORF">AB6A40_008747</name>
</gene>
<organism evidence="1 2">
    <name type="scientific">Gnathostoma spinigerum</name>
    <dbReference type="NCBI Taxonomy" id="75299"/>
    <lineage>
        <taxon>Eukaryota</taxon>
        <taxon>Metazoa</taxon>
        <taxon>Ecdysozoa</taxon>
        <taxon>Nematoda</taxon>
        <taxon>Chromadorea</taxon>
        <taxon>Rhabditida</taxon>
        <taxon>Spirurina</taxon>
        <taxon>Gnathostomatomorpha</taxon>
        <taxon>Gnathostomatoidea</taxon>
        <taxon>Gnathostomatidae</taxon>
        <taxon>Gnathostoma</taxon>
    </lineage>
</organism>
<dbReference type="AlphaFoldDB" id="A0ABD6EQA6"/>
<comment type="caution">
    <text evidence="1">The sequence shown here is derived from an EMBL/GenBank/DDBJ whole genome shotgun (WGS) entry which is preliminary data.</text>
</comment>
<dbReference type="InterPro" id="IPR042201">
    <property type="entry name" value="FH2_Formin_sf"/>
</dbReference>
<evidence type="ECO:0000313" key="2">
    <source>
        <dbReference type="Proteomes" id="UP001608902"/>
    </source>
</evidence>
<proteinExistence type="predicted"/>
<dbReference type="Proteomes" id="UP001608902">
    <property type="component" value="Unassembled WGS sequence"/>
</dbReference>
<dbReference type="SUPFAM" id="SSF101447">
    <property type="entry name" value="Formin homology 2 domain (FH2 domain)"/>
    <property type="match status" value="1"/>
</dbReference>
<dbReference type="Gene3D" id="1.20.58.2220">
    <property type="entry name" value="Formin, FH2 domain"/>
    <property type="match status" value="1"/>
</dbReference>
<name>A0ABD6EQA6_9BILA</name>